<dbReference type="PRINTS" id="PR00959">
    <property type="entry name" value="MEVGALKINASE"/>
</dbReference>
<comment type="similarity">
    <text evidence="1">Belongs to the GHMP kinase family. GalK subfamily.</text>
</comment>
<dbReference type="PIRSF" id="PIRSF000530">
    <property type="entry name" value="Galactokinase"/>
    <property type="match status" value="1"/>
</dbReference>
<reference evidence="15 16" key="2">
    <citation type="journal article" date="2009" name="Proc. Natl. Acad. Sci. U.S.A.">
        <title>On the chimeric nature, thermophilic origin, and phylogenetic placement of the Thermotogales.</title>
        <authorList>
            <person name="Zhaxybayeva O."/>
            <person name="Swithers K.S."/>
            <person name="Lapierre P."/>
            <person name="Fournier G.P."/>
            <person name="Bickhart D.M."/>
            <person name="DeBoy R.T."/>
            <person name="Nelson K.E."/>
            <person name="Nesbo C.L."/>
            <person name="Doolittle W.F."/>
            <person name="Gogarten J.P."/>
            <person name="Noll K.M."/>
        </authorList>
    </citation>
    <scope>NUCLEOTIDE SEQUENCE [LARGE SCALE GENOMIC DNA]</scope>
    <source>
        <strain evidence="16">ATCC 35602 / DSM 5306 / Rt17-B1</strain>
    </source>
</reference>
<organism evidence="15 16">
    <name type="scientific">Fervidobacterium nodosum (strain ATCC 35602 / DSM 5306 / Rt17-B1)</name>
    <dbReference type="NCBI Taxonomy" id="381764"/>
    <lineage>
        <taxon>Bacteria</taxon>
        <taxon>Thermotogati</taxon>
        <taxon>Thermotogota</taxon>
        <taxon>Thermotogae</taxon>
        <taxon>Thermotogales</taxon>
        <taxon>Fervidobacteriaceae</taxon>
        <taxon>Fervidobacterium</taxon>
    </lineage>
</organism>
<keyword evidence="16" id="KW-1185">Reference proteome</keyword>
<evidence type="ECO:0000256" key="5">
    <source>
        <dbReference type="ARBA" id="ARBA00022741"/>
    </source>
</evidence>
<dbReference type="eggNOG" id="COG0153">
    <property type="taxonomic scope" value="Bacteria"/>
</dbReference>
<dbReference type="KEGG" id="fno:Fnod_0415"/>
<keyword evidence="5" id="KW-0547">Nucleotide-binding</keyword>
<evidence type="ECO:0000256" key="9">
    <source>
        <dbReference type="ARBA" id="ARBA00023144"/>
    </source>
</evidence>
<keyword evidence="4" id="KW-0479">Metal-binding</keyword>
<dbReference type="InterPro" id="IPR013750">
    <property type="entry name" value="GHMP_kinase_C_dom"/>
</dbReference>
<evidence type="ECO:0000256" key="4">
    <source>
        <dbReference type="ARBA" id="ARBA00022723"/>
    </source>
</evidence>
<evidence type="ECO:0000256" key="7">
    <source>
        <dbReference type="ARBA" id="ARBA00022840"/>
    </source>
</evidence>
<evidence type="ECO:0000256" key="2">
    <source>
        <dbReference type="ARBA" id="ARBA00022490"/>
    </source>
</evidence>
<keyword evidence="2" id="KW-0963">Cytoplasm</keyword>
<feature type="domain" description="Galactokinase N-terminal" evidence="14">
    <location>
        <begin position="5"/>
        <end position="38"/>
    </location>
</feature>
<keyword evidence="10" id="KW-0119">Carbohydrate metabolism</keyword>
<feature type="domain" description="GHMP kinase C-terminal" evidence="13">
    <location>
        <begin position="253"/>
        <end position="332"/>
    </location>
</feature>
<evidence type="ECO:0000313" key="16">
    <source>
        <dbReference type="Proteomes" id="UP000002415"/>
    </source>
</evidence>
<evidence type="ECO:0000259" key="14">
    <source>
        <dbReference type="Pfam" id="PF10509"/>
    </source>
</evidence>
<reference evidence="15 16" key="1">
    <citation type="submission" date="2007-07" db="EMBL/GenBank/DDBJ databases">
        <title>Complete sequence of Fervidobacterium nodosum Rt17-B1.</title>
        <authorList>
            <consortium name="US DOE Joint Genome Institute"/>
            <person name="Copeland A."/>
            <person name="Lucas S."/>
            <person name="Lapidus A."/>
            <person name="Barry K."/>
            <person name="Glavina del Rio T."/>
            <person name="Dalin E."/>
            <person name="Tice H."/>
            <person name="Pitluck S."/>
            <person name="Saunders E."/>
            <person name="Brettin T."/>
            <person name="Bruce D."/>
            <person name="Detter J.C."/>
            <person name="Han C."/>
            <person name="Schmutz J."/>
            <person name="Larimer F."/>
            <person name="Land M."/>
            <person name="Hauser L."/>
            <person name="Kyrpides N."/>
            <person name="Mikhailova N."/>
            <person name="Nelson K."/>
            <person name="Gogarten J.P."/>
            <person name="Noll K."/>
            <person name="Richardson P."/>
        </authorList>
    </citation>
    <scope>NUCLEOTIDE SEQUENCE [LARGE SCALE GENOMIC DNA]</scope>
    <source>
        <strain evidence="16">ATCC 35602 / DSM 5306 / Rt17-B1</strain>
    </source>
</reference>
<dbReference type="EC" id="2.7.1.6" evidence="11"/>
<dbReference type="GO" id="GO:0005524">
    <property type="term" value="F:ATP binding"/>
    <property type="evidence" value="ECO:0007669"/>
    <property type="project" value="UniProtKB-UniRule"/>
</dbReference>
<dbReference type="GO" id="GO:0004335">
    <property type="term" value="F:galactokinase activity"/>
    <property type="evidence" value="ECO:0007669"/>
    <property type="project" value="UniProtKB-UniRule"/>
</dbReference>
<dbReference type="AlphaFoldDB" id="A7HK47"/>
<accession>A7HK47</accession>
<dbReference type="SUPFAM" id="SSF54211">
    <property type="entry name" value="Ribosomal protein S5 domain 2-like"/>
    <property type="match status" value="1"/>
</dbReference>
<evidence type="ECO:0000313" key="15">
    <source>
        <dbReference type="EMBL" id="ABS60280.1"/>
    </source>
</evidence>
<evidence type="ECO:0000256" key="8">
    <source>
        <dbReference type="ARBA" id="ARBA00022842"/>
    </source>
</evidence>
<dbReference type="GO" id="GO:0005829">
    <property type="term" value="C:cytosol"/>
    <property type="evidence" value="ECO:0007669"/>
    <property type="project" value="TreeGrafter"/>
</dbReference>
<dbReference type="NCBIfam" id="TIGR00131">
    <property type="entry name" value="gal_kin"/>
    <property type="match status" value="1"/>
</dbReference>
<dbReference type="PROSITE" id="PS00627">
    <property type="entry name" value="GHMP_KINASES_ATP"/>
    <property type="match status" value="1"/>
</dbReference>
<dbReference type="InterPro" id="IPR020568">
    <property type="entry name" value="Ribosomal_Su5_D2-typ_SF"/>
</dbReference>
<dbReference type="InterPro" id="IPR014721">
    <property type="entry name" value="Ribsml_uS5_D2-typ_fold_subgr"/>
</dbReference>
<dbReference type="Proteomes" id="UP000002415">
    <property type="component" value="Chromosome"/>
</dbReference>
<keyword evidence="9" id="KW-0299">Galactose metabolism</keyword>
<protein>
    <recommendedName>
        <fullName evidence="11">Galactokinase</fullName>
        <ecNumber evidence="11">2.7.1.6</ecNumber>
    </recommendedName>
</protein>
<dbReference type="SUPFAM" id="SSF55060">
    <property type="entry name" value="GHMP Kinase, C-terminal domain"/>
    <property type="match status" value="1"/>
</dbReference>
<dbReference type="FunFam" id="3.30.70.890:FF:000001">
    <property type="entry name" value="Galactokinase"/>
    <property type="match status" value="1"/>
</dbReference>
<dbReference type="InterPro" id="IPR036554">
    <property type="entry name" value="GHMP_kinase_C_sf"/>
</dbReference>
<evidence type="ECO:0000256" key="11">
    <source>
        <dbReference type="NCBIfam" id="TIGR00131"/>
    </source>
</evidence>
<dbReference type="InterPro" id="IPR006206">
    <property type="entry name" value="Mevalonate/galactokinase"/>
</dbReference>
<dbReference type="Pfam" id="PF10509">
    <property type="entry name" value="GalKase_gal_bdg"/>
    <property type="match status" value="1"/>
</dbReference>
<dbReference type="EMBL" id="CP000771">
    <property type="protein sequence ID" value="ABS60280.1"/>
    <property type="molecule type" value="Genomic_DNA"/>
</dbReference>
<dbReference type="PROSITE" id="PS00106">
    <property type="entry name" value="GALACTOKINASE"/>
    <property type="match status" value="1"/>
</dbReference>
<evidence type="ECO:0000256" key="6">
    <source>
        <dbReference type="ARBA" id="ARBA00022777"/>
    </source>
</evidence>
<dbReference type="HOGENOM" id="CLU_017814_2_1_0"/>
<keyword evidence="7" id="KW-0067">ATP-binding</keyword>
<dbReference type="FunFam" id="3.30.230.10:FF:000017">
    <property type="entry name" value="Galactokinase"/>
    <property type="match status" value="1"/>
</dbReference>
<dbReference type="InterPro" id="IPR019741">
    <property type="entry name" value="Galactokinase_CS"/>
</dbReference>
<dbReference type="NCBIfam" id="NF003006">
    <property type="entry name" value="PRK03817.1"/>
    <property type="match status" value="1"/>
</dbReference>
<dbReference type="Gene3D" id="3.30.70.890">
    <property type="entry name" value="GHMP kinase, C-terminal domain"/>
    <property type="match status" value="1"/>
</dbReference>
<keyword evidence="3" id="KW-0808">Transferase</keyword>
<dbReference type="Pfam" id="PF08544">
    <property type="entry name" value="GHMP_kinases_C"/>
    <property type="match status" value="1"/>
</dbReference>
<name>A7HK47_FERNB</name>
<dbReference type="OrthoDB" id="250531at2"/>
<dbReference type="InterPro" id="IPR006204">
    <property type="entry name" value="GHMP_kinase_N_dom"/>
</dbReference>
<keyword evidence="8" id="KW-0460">Magnesium</keyword>
<dbReference type="GO" id="GO:0046872">
    <property type="term" value="F:metal ion binding"/>
    <property type="evidence" value="ECO:0007669"/>
    <property type="project" value="UniProtKB-KW"/>
</dbReference>
<evidence type="ECO:0000256" key="3">
    <source>
        <dbReference type="ARBA" id="ARBA00022679"/>
    </source>
</evidence>
<dbReference type="PRINTS" id="PR00473">
    <property type="entry name" value="GALCTOKINASE"/>
</dbReference>
<dbReference type="InterPro" id="IPR019539">
    <property type="entry name" value="GalKase_N"/>
</dbReference>
<sequence length="355" mass="40599">MNGKIVVYSPGRANLIGEHTDYNDGFILPFAIKRYVKIEIEPSKKFRVFSEQIKKGIEFNTLEKTNSWADYVIGMIVKLKEHGYDVKLFNMKIDSDLPMGAGLSSSAALEVGVGYAILSMMNYDINREELAKIAHECEVEFVGVRCGIMDQYAVALSKENHALFIDTMTREYKYIPFHLDSARIYLVDSGIKHELGSSEYNKRRKQCELALEAMGKKSFREVTMEDVERLIEPVLKKRALHVITENERVLKTLSALETENLQLVGRYLYESHYSLKDNYEVSCEEIDFMIEQFEEYADIYGARIVGAGFGGSVIVLANENFERIFEKVSQKYTTKFGIIPKLLTVETSDGVFRLE</sequence>
<dbReference type="GO" id="GO:0006012">
    <property type="term" value="P:galactose metabolic process"/>
    <property type="evidence" value="ECO:0007669"/>
    <property type="project" value="UniProtKB-UniRule"/>
</dbReference>
<dbReference type="Pfam" id="PF00288">
    <property type="entry name" value="GHMP_kinases_N"/>
    <property type="match status" value="1"/>
</dbReference>
<keyword evidence="6 15" id="KW-0418">Kinase</keyword>
<proteinExistence type="inferred from homology"/>
<gene>
    <name evidence="15" type="ordered locus">Fnod_0415</name>
</gene>
<feature type="domain" description="GHMP kinase N-terminal" evidence="12">
    <location>
        <begin position="71"/>
        <end position="157"/>
    </location>
</feature>
<dbReference type="InterPro" id="IPR000705">
    <property type="entry name" value="Galactokinase"/>
</dbReference>
<evidence type="ECO:0000256" key="1">
    <source>
        <dbReference type="ARBA" id="ARBA00006566"/>
    </source>
</evidence>
<evidence type="ECO:0000259" key="12">
    <source>
        <dbReference type="Pfam" id="PF00288"/>
    </source>
</evidence>
<dbReference type="InterPro" id="IPR006203">
    <property type="entry name" value="GHMP_knse_ATP-bd_CS"/>
</dbReference>
<evidence type="ECO:0000256" key="10">
    <source>
        <dbReference type="ARBA" id="ARBA00023277"/>
    </source>
</evidence>
<dbReference type="PANTHER" id="PTHR10457">
    <property type="entry name" value="MEVALONATE KINASE/GALACTOKINASE"/>
    <property type="match status" value="1"/>
</dbReference>
<dbReference type="PANTHER" id="PTHR10457:SF7">
    <property type="entry name" value="GALACTOKINASE-RELATED"/>
    <property type="match status" value="1"/>
</dbReference>
<dbReference type="STRING" id="381764.Fnod_0415"/>
<evidence type="ECO:0000259" key="13">
    <source>
        <dbReference type="Pfam" id="PF08544"/>
    </source>
</evidence>
<dbReference type="Gene3D" id="3.30.230.10">
    <property type="match status" value="1"/>
</dbReference>